<name>A0A1H9F399_9PROT</name>
<dbReference type="Proteomes" id="UP000181998">
    <property type="component" value="Unassembled WGS sequence"/>
</dbReference>
<evidence type="ECO:0008006" key="3">
    <source>
        <dbReference type="Google" id="ProtNLM"/>
    </source>
</evidence>
<dbReference type="Pfam" id="PF22491">
    <property type="entry name" value="DUF6988"/>
    <property type="match status" value="1"/>
</dbReference>
<reference evidence="1 2" key="1">
    <citation type="submission" date="2016-10" db="EMBL/GenBank/DDBJ databases">
        <authorList>
            <person name="de Groot N.N."/>
        </authorList>
    </citation>
    <scope>NUCLEOTIDE SEQUENCE [LARGE SCALE GENOMIC DNA]</scope>
    <source>
        <strain evidence="1 2">Nm9</strain>
    </source>
</reference>
<gene>
    <name evidence="1" type="ORF">SAMN05421510_103814</name>
</gene>
<accession>A0A1H9F399</accession>
<dbReference type="AlphaFoldDB" id="A0A1H9F399"/>
<proteinExistence type="predicted"/>
<evidence type="ECO:0000313" key="2">
    <source>
        <dbReference type="Proteomes" id="UP000181998"/>
    </source>
</evidence>
<dbReference type="EMBL" id="FOFX01000038">
    <property type="protein sequence ID" value="SEQ32454.1"/>
    <property type="molecule type" value="Genomic_DNA"/>
</dbReference>
<evidence type="ECO:0000313" key="1">
    <source>
        <dbReference type="EMBL" id="SEQ32454.1"/>
    </source>
</evidence>
<sequence>MLLNEIDCRKIIINEILKRSAELEKILNEFFELKPYDNSDRIISSRNMCSVAFEHAESVKILIASGNFTSATGLLRLQYEAMVKAVWLLYAASDLSVSKLMSELTQDSAKKADKLPLLSEMLKSLDSKAPKVAMDFILEFKEYSWKSLSSYVHGGIHALHRYSKGYPIQLLDQILKASNGLLVMGGMLLIVLSGDQIQSRRIIKINKEFLDCLPDLKRENS</sequence>
<organism evidence="1 2">
    <name type="scientific">Nitrosomonas ureae</name>
    <dbReference type="NCBI Taxonomy" id="44577"/>
    <lineage>
        <taxon>Bacteria</taxon>
        <taxon>Pseudomonadati</taxon>
        <taxon>Pseudomonadota</taxon>
        <taxon>Betaproteobacteria</taxon>
        <taxon>Nitrosomonadales</taxon>
        <taxon>Nitrosomonadaceae</taxon>
        <taxon>Nitrosomonas</taxon>
    </lineage>
</organism>
<dbReference type="InterPro" id="IPR054257">
    <property type="entry name" value="DUF6988"/>
</dbReference>
<dbReference type="RefSeq" id="WP_218142480.1">
    <property type="nucleotide sequence ID" value="NZ_FOFX01000038.1"/>
</dbReference>
<protein>
    <recommendedName>
        <fullName evidence="3">HEPN domain-containing protein</fullName>
    </recommendedName>
</protein>